<keyword evidence="2 10" id="KW-0479">Metal-binding</keyword>
<dbReference type="EMBL" id="HBUE01332389">
    <property type="protein sequence ID" value="CAG6594043.1"/>
    <property type="molecule type" value="Transcribed_RNA"/>
</dbReference>
<dbReference type="InterPro" id="IPR013087">
    <property type="entry name" value="Znf_C2H2_type"/>
</dbReference>
<feature type="domain" description="C2H2-type" evidence="11">
    <location>
        <begin position="664"/>
        <end position="691"/>
    </location>
</feature>
<dbReference type="InterPro" id="IPR006612">
    <property type="entry name" value="THAP_Znf"/>
</dbReference>
<name>A0A8D8KPY7_CULPI</name>
<feature type="domain" description="C2H2-type" evidence="11">
    <location>
        <begin position="388"/>
        <end position="415"/>
    </location>
</feature>
<evidence type="ECO:0000259" key="12">
    <source>
        <dbReference type="PROSITE" id="PS50950"/>
    </source>
</evidence>
<dbReference type="GO" id="GO:0008270">
    <property type="term" value="F:zinc ion binding"/>
    <property type="evidence" value="ECO:0007669"/>
    <property type="project" value="UniProtKB-UniRule"/>
</dbReference>
<keyword evidence="6 9" id="KW-0238">DNA-binding</keyword>
<feature type="domain" description="THAP-type" evidence="12">
    <location>
        <begin position="9"/>
        <end position="94"/>
    </location>
</feature>
<dbReference type="AlphaFoldDB" id="A0A8D8KPY7"/>
<feature type="domain" description="C2H2-type" evidence="11">
    <location>
        <begin position="823"/>
        <end position="850"/>
    </location>
</feature>
<feature type="binding site" evidence="10">
    <location>
        <position position="194"/>
    </location>
    <ligand>
        <name>Zn(2+)</name>
        <dbReference type="ChEBI" id="CHEBI:29105"/>
    </ligand>
</feature>
<evidence type="ECO:0000256" key="7">
    <source>
        <dbReference type="ARBA" id="ARBA00023242"/>
    </source>
</evidence>
<evidence type="ECO:0000256" key="10">
    <source>
        <dbReference type="PROSITE-ProRule" id="PRU01263"/>
    </source>
</evidence>
<dbReference type="EMBL" id="HBUE01225664">
    <property type="protein sequence ID" value="CAG6541959.1"/>
    <property type="molecule type" value="Transcribed_RNA"/>
</dbReference>
<dbReference type="Pfam" id="PF13912">
    <property type="entry name" value="zf-C2H2_6"/>
    <property type="match status" value="1"/>
</dbReference>
<feature type="binding site" evidence="10">
    <location>
        <position position="145"/>
    </location>
    <ligand>
        <name>Zn(2+)</name>
        <dbReference type="ChEBI" id="CHEBI:29105"/>
    </ligand>
</feature>
<dbReference type="GO" id="GO:0005634">
    <property type="term" value="C:nucleus"/>
    <property type="evidence" value="ECO:0007669"/>
    <property type="project" value="UniProtKB-SubCell"/>
</dbReference>
<keyword evidence="5 10" id="KW-0862">Zinc</keyword>
<dbReference type="InterPro" id="IPR036236">
    <property type="entry name" value="Znf_C2H2_sf"/>
</dbReference>
<feature type="domain" description="C2H2-type" evidence="11">
    <location>
        <begin position="851"/>
        <end position="878"/>
    </location>
</feature>
<organism evidence="14">
    <name type="scientific">Culex pipiens</name>
    <name type="common">House mosquito</name>
    <dbReference type="NCBI Taxonomy" id="7175"/>
    <lineage>
        <taxon>Eukaryota</taxon>
        <taxon>Metazoa</taxon>
        <taxon>Ecdysozoa</taxon>
        <taxon>Arthropoda</taxon>
        <taxon>Hexapoda</taxon>
        <taxon>Insecta</taxon>
        <taxon>Pterygota</taxon>
        <taxon>Neoptera</taxon>
        <taxon>Endopterygota</taxon>
        <taxon>Diptera</taxon>
        <taxon>Nematocera</taxon>
        <taxon>Culicoidea</taxon>
        <taxon>Culicidae</taxon>
        <taxon>Culicinae</taxon>
        <taxon>Culicini</taxon>
        <taxon>Culex</taxon>
        <taxon>Culex</taxon>
    </lineage>
</organism>
<evidence type="ECO:0000256" key="6">
    <source>
        <dbReference type="ARBA" id="ARBA00023125"/>
    </source>
</evidence>
<feature type="domain" description="C2H2-type" evidence="11">
    <location>
        <begin position="482"/>
        <end position="509"/>
    </location>
</feature>
<dbReference type="Pfam" id="PF00096">
    <property type="entry name" value="zf-C2H2"/>
    <property type="match status" value="6"/>
</dbReference>
<feature type="domain" description="ZAD" evidence="13">
    <location>
        <begin position="143"/>
        <end position="218"/>
    </location>
</feature>
<feature type="domain" description="C2H2-type" evidence="11">
    <location>
        <begin position="512"/>
        <end position="539"/>
    </location>
</feature>
<reference evidence="14" key="1">
    <citation type="submission" date="2021-05" db="EMBL/GenBank/DDBJ databases">
        <authorList>
            <person name="Alioto T."/>
            <person name="Alioto T."/>
            <person name="Gomez Garrido J."/>
        </authorList>
    </citation>
    <scope>NUCLEOTIDE SEQUENCE</scope>
</reference>
<dbReference type="PROSITE" id="PS51915">
    <property type="entry name" value="ZAD"/>
    <property type="match status" value="1"/>
</dbReference>
<feature type="domain" description="C2H2-type" evidence="11">
    <location>
        <begin position="634"/>
        <end position="661"/>
    </location>
</feature>
<feature type="domain" description="C2H2-type" evidence="11">
    <location>
        <begin position="692"/>
        <end position="719"/>
    </location>
</feature>
<dbReference type="PANTHER" id="PTHR24376:SF216">
    <property type="entry name" value="ZINC FINGER PROTEIN 420-LIKE"/>
    <property type="match status" value="1"/>
</dbReference>
<keyword evidence="4 8" id="KW-0863">Zinc-finger</keyword>
<comment type="subcellular location">
    <subcellularLocation>
        <location evidence="1">Nucleus</location>
    </subcellularLocation>
</comment>
<evidence type="ECO:0000256" key="9">
    <source>
        <dbReference type="PROSITE-ProRule" id="PRU00309"/>
    </source>
</evidence>
<dbReference type="PROSITE" id="PS00028">
    <property type="entry name" value="ZINC_FINGER_C2H2_1"/>
    <property type="match status" value="13"/>
</dbReference>
<dbReference type="SMART" id="SM00868">
    <property type="entry name" value="zf-AD"/>
    <property type="match status" value="1"/>
</dbReference>
<keyword evidence="3" id="KW-0677">Repeat</keyword>
<dbReference type="Pfam" id="PF07776">
    <property type="entry name" value="zf-AD"/>
    <property type="match status" value="1"/>
</dbReference>
<dbReference type="InterPro" id="IPR012934">
    <property type="entry name" value="Znf_AD"/>
</dbReference>
<dbReference type="FunFam" id="3.30.160.60:FF:001732">
    <property type="entry name" value="Zgc:162936"/>
    <property type="match status" value="1"/>
</dbReference>
<feature type="domain" description="C2H2-type" evidence="11">
    <location>
        <begin position="791"/>
        <end position="819"/>
    </location>
</feature>
<evidence type="ECO:0000259" key="11">
    <source>
        <dbReference type="PROSITE" id="PS50157"/>
    </source>
</evidence>
<protein>
    <submittedName>
        <fullName evidence="14">Zinc finger protein 26</fullName>
    </submittedName>
</protein>
<dbReference type="SUPFAM" id="SSF57716">
    <property type="entry name" value="Glucocorticoid receptor-like (DNA-binding domain)"/>
    <property type="match status" value="2"/>
</dbReference>
<dbReference type="SMART" id="SM00692">
    <property type="entry name" value="DM3"/>
    <property type="match status" value="1"/>
</dbReference>
<dbReference type="PANTHER" id="PTHR24376">
    <property type="entry name" value="ZINC FINGER PROTEIN"/>
    <property type="match status" value="1"/>
</dbReference>
<proteinExistence type="predicted"/>
<evidence type="ECO:0000259" key="13">
    <source>
        <dbReference type="PROSITE" id="PS51915"/>
    </source>
</evidence>
<dbReference type="Gene3D" id="3.30.160.60">
    <property type="entry name" value="Classic Zinc Finger"/>
    <property type="match status" value="10"/>
</dbReference>
<evidence type="ECO:0000256" key="2">
    <source>
        <dbReference type="ARBA" id="ARBA00022723"/>
    </source>
</evidence>
<evidence type="ECO:0000256" key="5">
    <source>
        <dbReference type="ARBA" id="ARBA00022833"/>
    </source>
</evidence>
<dbReference type="SMART" id="SM00355">
    <property type="entry name" value="ZnF_C2H2"/>
    <property type="match status" value="17"/>
</dbReference>
<feature type="binding site" evidence="10">
    <location>
        <position position="191"/>
    </location>
    <ligand>
        <name>Zn(2+)</name>
        <dbReference type="ChEBI" id="CHEBI:29105"/>
    </ligand>
</feature>
<keyword evidence="7" id="KW-0539">Nucleus</keyword>
<evidence type="ECO:0000256" key="4">
    <source>
        <dbReference type="ARBA" id="ARBA00022771"/>
    </source>
</evidence>
<dbReference type="FunFam" id="3.30.160.60:FF:000446">
    <property type="entry name" value="Zinc finger protein"/>
    <property type="match status" value="1"/>
</dbReference>
<evidence type="ECO:0000256" key="3">
    <source>
        <dbReference type="ARBA" id="ARBA00022737"/>
    </source>
</evidence>
<evidence type="ECO:0000256" key="8">
    <source>
        <dbReference type="PROSITE-ProRule" id="PRU00042"/>
    </source>
</evidence>
<sequence length="977" mass="112498">MAANTASEGGRVCCIVVCPNARPGSANPTVGYHPFPAEDAALRRLWISFVVPANRPERFRWRGKYICSEHFQTAEVIERDGEKVLLEDSIPTIFAVDEDDDEEEEEEEEVTPLELKVETEVPKFGAVPIEEVVVEEEIELRSLFCRICLGKHQVGMVPLSSRLRDHLLLDMILAVTGLNITSEGIVPNQICPGCVTKIDLAFNVREEFLRRERILREMMDGGRLEQYYNTCAGSPIELPNQNYLTGLIAAADVVKLEKSDKPKIEVLAVETIVAPTPVAAVLPIEETVIEEIPIAMEEEHLYEVDIDGEVISIVDESMPEDDDEVESIYSDVVVDKIAQPKAEVVKPIGKVEPSVKEPQFVIIPQAIPKLDQPSTSYHVTRPTVMDPRSCHICFTHFTEAKQLVLHLNSHAGMLPYRCERCRTDGTPHQQIETVAALNDHVGRHQFPFQCGFCDKRFASEQALFEHMRALHENEPEPETGGFTCKTCGQQFAKRALYRHHMIRHEALEDERFRCEDCGRIFGSALLLRLHRKIHTDSPPQLNPHTCYVCDISYEDDRALEAHLEQHVDMLPYRCEQCSTPDCPKVAKSLLQLNKHLRTHQYAFQCGRCPLRFPTKKSRKLHIYRVHSESSADGYTCQICGQFFKQRRHFRVHMTNHRAKEKETFKCAHCGKPFNNGTLLRRHELIHTGEKPFECDRCGKRFNHKDNFLVHKRKHIDERGYRCSECDKQFFDAVNLRYHMATHFPDDPRYRRPPRDPGDPDKLYYCDVEGCGYSTRNAPTLYYHRGTHDKKFQCEFCLWRWPTNACLRQHIRQVHEGRRQPRRFQCPHCPKKFPSRQKLEMHVDVHENNRRFRCRFCERTFVQRVNCTQHERTHTNEKPFGCAYCPSKFASAKGRKRHEVARHSSVEQQVGREEVVEQTSSAEDLKVIVEMIGVDEPVLLEAAPLDGVEHEVGQGFAIVEVRQDSCDPVVVFENQESQ</sequence>
<feature type="domain" description="C2H2-type" evidence="11">
    <location>
        <begin position="448"/>
        <end position="476"/>
    </location>
</feature>
<dbReference type="GO" id="GO:0000978">
    <property type="term" value="F:RNA polymerase II cis-regulatory region sequence-specific DNA binding"/>
    <property type="evidence" value="ECO:0007669"/>
    <property type="project" value="TreeGrafter"/>
</dbReference>
<dbReference type="GO" id="GO:0005694">
    <property type="term" value="C:chromosome"/>
    <property type="evidence" value="ECO:0007669"/>
    <property type="project" value="UniProtKB-ARBA"/>
</dbReference>
<dbReference type="PROSITE" id="PS50950">
    <property type="entry name" value="ZF_THAP"/>
    <property type="match status" value="1"/>
</dbReference>
<dbReference type="GO" id="GO:0001228">
    <property type="term" value="F:DNA-binding transcription activator activity, RNA polymerase II-specific"/>
    <property type="evidence" value="ECO:0007669"/>
    <property type="project" value="TreeGrafter"/>
</dbReference>
<accession>A0A8D8KPY7</accession>
<dbReference type="PROSITE" id="PS50157">
    <property type="entry name" value="ZINC_FINGER_C2H2_2"/>
    <property type="match status" value="11"/>
</dbReference>
<feature type="binding site" evidence="10">
    <location>
        <position position="148"/>
    </location>
    <ligand>
        <name>Zn(2+)</name>
        <dbReference type="ChEBI" id="CHEBI:29105"/>
    </ligand>
</feature>
<evidence type="ECO:0000256" key="1">
    <source>
        <dbReference type="ARBA" id="ARBA00004123"/>
    </source>
</evidence>
<feature type="domain" description="C2H2-type" evidence="11">
    <location>
        <begin position="720"/>
        <end position="747"/>
    </location>
</feature>
<dbReference type="SUPFAM" id="SSF57667">
    <property type="entry name" value="beta-beta-alpha zinc fingers"/>
    <property type="match status" value="8"/>
</dbReference>
<dbReference type="SMART" id="SM00980">
    <property type="entry name" value="THAP"/>
    <property type="match status" value="1"/>
</dbReference>
<evidence type="ECO:0000313" key="14">
    <source>
        <dbReference type="EMBL" id="CAG6594043.1"/>
    </source>
</evidence>